<feature type="transmembrane region" description="Helical" evidence="1">
    <location>
        <begin position="123"/>
        <end position="144"/>
    </location>
</feature>
<dbReference type="AlphaFoldDB" id="X1BYN5"/>
<keyword evidence="1" id="KW-0812">Transmembrane</keyword>
<dbReference type="EMBL" id="BART01010528">
    <property type="protein sequence ID" value="GAG89308.1"/>
    <property type="molecule type" value="Genomic_DNA"/>
</dbReference>
<feature type="transmembrane region" description="Helical" evidence="1">
    <location>
        <begin position="42"/>
        <end position="59"/>
    </location>
</feature>
<reference evidence="2" key="1">
    <citation type="journal article" date="2014" name="Front. Microbiol.">
        <title>High frequency of phylogenetically diverse reductive dehalogenase-homologous genes in deep subseafloor sedimentary metagenomes.</title>
        <authorList>
            <person name="Kawai M."/>
            <person name="Futagami T."/>
            <person name="Toyoda A."/>
            <person name="Takaki Y."/>
            <person name="Nishi S."/>
            <person name="Hori S."/>
            <person name="Arai W."/>
            <person name="Tsubouchi T."/>
            <person name="Morono Y."/>
            <person name="Uchiyama I."/>
            <person name="Ito T."/>
            <person name="Fujiyama A."/>
            <person name="Inagaki F."/>
            <person name="Takami H."/>
        </authorList>
    </citation>
    <scope>NUCLEOTIDE SEQUENCE</scope>
    <source>
        <strain evidence="2">Expedition CK06-06</strain>
    </source>
</reference>
<feature type="transmembrane region" description="Helical" evidence="1">
    <location>
        <begin position="71"/>
        <end position="95"/>
    </location>
</feature>
<evidence type="ECO:0000313" key="2">
    <source>
        <dbReference type="EMBL" id="GAG89308.1"/>
    </source>
</evidence>
<feature type="transmembrane region" description="Helical" evidence="1">
    <location>
        <begin position="13"/>
        <end position="30"/>
    </location>
</feature>
<keyword evidence="1" id="KW-1133">Transmembrane helix</keyword>
<feature type="non-terminal residue" evidence="2">
    <location>
        <position position="281"/>
    </location>
</feature>
<proteinExistence type="predicted"/>
<keyword evidence="1" id="KW-0472">Membrane</keyword>
<feature type="transmembrane region" description="Helical" evidence="1">
    <location>
        <begin position="219"/>
        <end position="241"/>
    </location>
</feature>
<protein>
    <submittedName>
        <fullName evidence="2">Uncharacterized protein</fullName>
    </submittedName>
</protein>
<feature type="transmembrane region" description="Helical" evidence="1">
    <location>
        <begin position="176"/>
        <end position="199"/>
    </location>
</feature>
<name>X1BYN5_9ZZZZ</name>
<evidence type="ECO:0000256" key="1">
    <source>
        <dbReference type="SAM" id="Phobius"/>
    </source>
</evidence>
<gene>
    <name evidence="2" type="ORF">S01H4_22847</name>
</gene>
<comment type="caution">
    <text evidence="2">The sequence shown here is derived from an EMBL/GenBank/DDBJ whole genome shotgun (WGS) entry which is preliminary data.</text>
</comment>
<organism evidence="2">
    <name type="scientific">marine sediment metagenome</name>
    <dbReference type="NCBI Taxonomy" id="412755"/>
    <lineage>
        <taxon>unclassified sequences</taxon>
        <taxon>metagenomes</taxon>
        <taxon>ecological metagenomes</taxon>
    </lineage>
</organism>
<sequence length="281" mass="31909">MEYPVDKPQPTRWWDWPAVLLLIAAIYVAATRLNATHWTNELNVVQTISLLGVVAGLALGKSTFSPAVVRVFAFIYGAFVIVWQMGLTLGTGVLWPERMISMGNRLLIILDQIFQQKPVVDNLFFNLLMGILFWTLSAYAGYSLTRYANPWRAIIPAGMTMIVVHMYDPFLPIRSWFLAGFIFLALLLVARMHFIKLQYRWRNNGTYLPPYVSIDSLRLGLITTVILVLFAWTVPAIASAIPQAEQIWLNATRPWMDVRNQLSNVFYSLQASVGVVTDFYG</sequence>
<accession>X1BYN5</accession>